<proteinExistence type="predicted"/>
<feature type="compositionally biased region" description="Basic residues" evidence="1">
    <location>
        <begin position="347"/>
        <end position="356"/>
    </location>
</feature>
<accession>A0A9P7YWI0</accession>
<gene>
    <name evidence="2" type="ORF">BJ878DRAFT_545391</name>
</gene>
<dbReference type="EMBL" id="MU254235">
    <property type="protein sequence ID" value="KAG9241298.1"/>
    <property type="molecule type" value="Genomic_DNA"/>
</dbReference>
<dbReference type="Proteomes" id="UP000887226">
    <property type="component" value="Unassembled WGS sequence"/>
</dbReference>
<evidence type="ECO:0000313" key="3">
    <source>
        <dbReference type="Proteomes" id="UP000887226"/>
    </source>
</evidence>
<feature type="region of interest" description="Disordered" evidence="1">
    <location>
        <begin position="241"/>
        <end position="268"/>
    </location>
</feature>
<reference evidence="2" key="1">
    <citation type="journal article" date="2021" name="IMA Fungus">
        <title>Genomic characterization of three marine fungi, including Emericellopsis atlantica sp. nov. with signatures of a generalist lifestyle and marine biomass degradation.</title>
        <authorList>
            <person name="Hagestad O.C."/>
            <person name="Hou L."/>
            <person name="Andersen J.H."/>
            <person name="Hansen E.H."/>
            <person name="Altermark B."/>
            <person name="Li C."/>
            <person name="Kuhnert E."/>
            <person name="Cox R.J."/>
            <person name="Crous P.W."/>
            <person name="Spatafora J.W."/>
            <person name="Lail K."/>
            <person name="Amirebrahimi M."/>
            <person name="Lipzen A."/>
            <person name="Pangilinan J."/>
            <person name="Andreopoulos W."/>
            <person name="Hayes R.D."/>
            <person name="Ng V."/>
            <person name="Grigoriev I.V."/>
            <person name="Jackson S.A."/>
            <person name="Sutton T.D.S."/>
            <person name="Dobson A.D.W."/>
            <person name="Rama T."/>
        </authorList>
    </citation>
    <scope>NUCLEOTIDE SEQUENCE</scope>
    <source>
        <strain evidence="2">TRa3180A</strain>
    </source>
</reference>
<feature type="compositionally biased region" description="Polar residues" evidence="1">
    <location>
        <begin position="361"/>
        <end position="382"/>
    </location>
</feature>
<evidence type="ECO:0000313" key="2">
    <source>
        <dbReference type="EMBL" id="KAG9241298.1"/>
    </source>
</evidence>
<name>A0A9P7YWI0_9HELO</name>
<dbReference type="OrthoDB" id="3597533at2759"/>
<feature type="region of interest" description="Disordered" evidence="1">
    <location>
        <begin position="289"/>
        <end position="308"/>
    </location>
</feature>
<feature type="compositionally biased region" description="Basic and acidic residues" evidence="1">
    <location>
        <begin position="394"/>
        <end position="406"/>
    </location>
</feature>
<keyword evidence="3" id="KW-1185">Reference proteome</keyword>
<organism evidence="2 3">
    <name type="scientific">Calycina marina</name>
    <dbReference type="NCBI Taxonomy" id="1763456"/>
    <lineage>
        <taxon>Eukaryota</taxon>
        <taxon>Fungi</taxon>
        <taxon>Dikarya</taxon>
        <taxon>Ascomycota</taxon>
        <taxon>Pezizomycotina</taxon>
        <taxon>Leotiomycetes</taxon>
        <taxon>Helotiales</taxon>
        <taxon>Pezizellaceae</taxon>
        <taxon>Calycina</taxon>
    </lineage>
</organism>
<comment type="caution">
    <text evidence="2">The sequence shown here is derived from an EMBL/GenBank/DDBJ whole genome shotgun (WGS) entry which is preliminary data.</text>
</comment>
<feature type="compositionally biased region" description="Polar residues" evidence="1">
    <location>
        <begin position="38"/>
        <end position="49"/>
    </location>
</feature>
<feature type="region of interest" description="Disordered" evidence="1">
    <location>
        <begin position="315"/>
        <end position="406"/>
    </location>
</feature>
<evidence type="ECO:0000256" key="1">
    <source>
        <dbReference type="SAM" id="MobiDB-lite"/>
    </source>
</evidence>
<protein>
    <submittedName>
        <fullName evidence="2">Uncharacterized protein</fullName>
    </submittedName>
</protein>
<sequence>MSYLTATSNYSSPTRRLPRQASAFSLQLPVNSSQYAQESQSLKGKQSLPTFRPPPPSASKKLGSLISKFEALDAVNNYAETKAPVLGQLSYRNSTRFAIGATAVECPPRNLSLIFSPRPPSQGRYENLSSEDEYTVVEKDDVFTCPPYNTIAAIEKSEIGRLKRTSSIITNLSLPKAEVTRKPSARLLVEHLPSTVEVKNDRFKKQSIRDRIKFYGGGANMPSPAAVTQSPKKVNMKVSITRQISTDPATPLKQPKPELRSSKDQQSAKIGTWVSLNIGDTPSTILEDQSRMEEQQSAPGMQSTVAVHTPHSLPKSFAFKAPTSTPRAKVTTPGSAHDSPLRERRLTRSNLHRRTPISRPPSANGSFSLLPQSADRTTSAIRGSQAPHLNTPHFQREDEQRHENQVHERIGELYRAKSQERTNQSSIPLAEDTTPAIPINLKSRNIQLDGAASRRPSKIAGLRARFDNAQPRINVGRHDLPKSLLPLSPSKVNMRKGDTVTSTIAKPSSLLPRINTGLSMIMERTEKSCSESSTDVERSRLVSRHDSKPTIEENHQFDHSGQSLHIDGRNTPIFERQKHLLPPPRAEMATVETAIEMSGGIQDVQSTPQSPAIREHGSPPPFIDEIEPIVPLAFTANTLPIDVLTSLITNRVPTLTINEAQDLHFLRSPSFDNANTNLHIPKKRQGNINSIGIQSARTPFTKALISPVNEIKPLRIPRKRQSLIPQPSPSTKISPEGLPLPLPVSSHRLLMKSHAIEDRIKLFDKSDREVPRTPQLEKLLKDGPYLRSRRKAVAGIKLKSETKSRESVKQDGSIRKELSVDNIKAIVGDFQNVTAAVKDSKKDVRVDGDILSNMIIKEVDCEVVSPRPVRLAEMNRMVVLCRGKGEKVQNSGKL</sequence>
<dbReference type="AlphaFoldDB" id="A0A9P7YWI0"/>
<feature type="region of interest" description="Disordered" evidence="1">
    <location>
        <begin position="38"/>
        <end position="59"/>
    </location>
</feature>
<feature type="compositionally biased region" description="Polar residues" evidence="1">
    <location>
        <begin position="295"/>
        <end position="306"/>
    </location>
</feature>